<dbReference type="GO" id="GO:0008168">
    <property type="term" value="F:methyltransferase activity"/>
    <property type="evidence" value="ECO:0007669"/>
    <property type="project" value="UniProtKB-KW"/>
</dbReference>
<proteinExistence type="predicted"/>
<keyword evidence="1 3" id="KW-0808">Transferase</keyword>
<dbReference type="SUPFAM" id="SSF53335">
    <property type="entry name" value="S-adenosyl-L-methionine-dependent methyltransferases"/>
    <property type="match status" value="1"/>
</dbReference>
<evidence type="ECO:0000313" key="3">
    <source>
        <dbReference type="EMBL" id="RKG30605.1"/>
    </source>
</evidence>
<dbReference type="InterPro" id="IPR041698">
    <property type="entry name" value="Methyltransf_25"/>
</dbReference>
<name>A0A3A8E7L1_9GAMM</name>
<keyword evidence="3" id="KW-0489">Methyltransferase</keyword>
<dbReference type="InterPro" id="IPR029063">
    <property type="entry name" value="SAM-dependent_MTases_sf"/>
</dbReference>
<dbReference type="Pfam" id="PF13649">
    <property type="entry name" value="Methyltransf_25"/>
    <property type="match status" value="1"/>
</dbReference>
<dbReference type="CDD" id="cd02440">
    <property type="entry name" value="AdoMet_MTases"/>
    <property type="match status" value="1"/>
</dbReference>
<dbReference type="PANTHER" id="PTHR43861">
    <property type="entry name" value="TRANS-ACONITATE 2-METHYLTRANSFERASE-RELATED"/>
    <property type="match status" value="1"/>
</dbReference>
<gene>
    <name evidence="3" type="ORF">D7V32_10575</name>
</gene>
<dbReference type="RefSeq" id="WP_120402842.1">
    <property type="nucleotide sequence ID" value="NZ_RAXV01000022.1"/>
</dbReference>
<dbReference type="Proteomes" id="UP000282388">
    <property type="component" value="Unassembled WGS sequence"/>
</dbReference>
<evidence type="ECO:0000259" key="2">
    <source>
        <dbReference type="Pfam" id="PF13649"/>
    </source>
</evidence>
<dbReference type="AlphaFoldDB" id="A0A3A8E7L1"/>
<protein>
    <submittedName>
        <fullName evidence="3">Class I SAM-dependent methyltransferase</fullName>
    </submittedName>
</protein>
<sequence>MAKDFDSEYVVAGYDEHIRKLIPAYEQVHAQLLALMQAHLPVQARVLIIGAGTGYELGCLMQAFPQAQFTVTELSQTMLTAAEAHVKPWNGSARVQFILGSHTQLPQLAGLFDAVLSILVTHFVPFAEKQLFFKSALTCLKQDGLFVTYDLMQRQSMLETMALQKRVQQQGLSEQQSQKMLERLEDDFYALDAHTTVQMLKQAGFDEVSAFMQVLCYQGFCAKRPEADEKG</sequence>
<feature type="domain" description="Methyltransferase" evidence="2">
    <location>
        <begin position="46"/>
        <end position="144"/>
    </location>
</feature>
<dbReference type="GO" id="GO:0032259">
    <property type="term" value="P:methylation"/>
    <property type="evidence" value="ECO:0007669"/>
    <property type="project" value="UniProtKB-KW"/>
</dbReference>
<comment type="caution">
    <text evidence="3">The sequence shown here is derived from an EMBL/GenBank/DDBJ whole genome shotgun (WGS) entry which is preliminary data.</text>
</comment>
<keyword evidence="4" id="KW-1185">Reference proteome</keyword>
<evidence type="ECO:0000256" key="1">
    <source>
        <dbReference type="ARBA" id="ARBA00022679"/>
    </source>
</evidence>
<evidence type="ECO:0000313" key="4">
    <source>
        <dbReference type="Proteomes" id="UP000282388"/>
    </source>
</evidence>
<dbReference type="EMBL" id="RAXV01000022">
    <property type="protein sequence ID" value="RKG30605.1"/>
    <property type="molecule type" value="Genomic_DNA"/>
</dbReference>
<organism evidence="3 4">
    <name type="scientific">Acinetobacter tianfuensis</name>
    <dbReference type="NCBI Taxonomy" id="2419603"/>
    <lineage>
        <taxon>Bacteria</taxon>
        <taxon>Pseudomonadati</taxon>
        <taxon>Pseudomonadota</taxon>
        <taxon>Gammaproteobacteria</taxon>
        <taxon>Moraxellales</taxon>
        <taxon>Moraxellaceae</taxon>
        <taxon>Acinetobacter</taxon>
    </lineage>
</organism>
<reference evidence="3 4" key="1">
    <citation type="submission" date="2018-09" db="EMBL/GenBank/DDBJ databases">
        <title>The draft genome of Acinetobacter spp. strains.</title>
        <authorList>
            <person name="Qin J."/>
            <person name="Feng Y."/>
            <person name="Zong Z."/>
        </authorList>
    </citation>
    <scope>NUCLEOTIDE SEQUENCE [LARGE SCALE GENOMIC DNA]</scope>
    <source>
        <strain evidence="3 4">WCHAc060012</strain>
    </source>
</reference>
<dbReference type="Gene3D" id="3.40.50.150">
    <property type="entry name" value="Vaccinia Virus protein VP39"/>
    <property type="match status" value="1"/>
</dbReference>
<dbReference type="OrthoDB" id="8558926at2"/>
<accession>A0A3A8E7L1</accession>